<protein>
    <submittedName>
        <fullName evidence="2">Predicted protein</fullName>
    </submittedName>
</protein>
<evidence type="ECO:0000313" key="3">
    <source>
        <dbReference type="Proteomes" id="UP000008694"/>
    </source>
</evidence>
<dbReference type="STRING" id="81972.D7KMX1"/>
<gene>
    <name evidence="1" type="ORF">ARALYDRAFT_675848</name>
    <name evidence="2" type="ORF">ARALYDRAFT_681484</name>
</gene>
<organism evidence="3">
    <name type="scientific">Arabidopsis lyrata subsp. lyrata</name>
    <name type="common">Lyre-leaved rock-cress</name>
    <dbReference type="NCBI Taxonomy" id="81972"/>
    <lineage>
        <taxon>Eukaryota</taxon>
        <taxon>Viridiplantae</taxon>
        <taxon>Streptophyta</taxon>
        <taxon>Embryophyta</taxon>
        <taxon>Tracheophyta</taxon>
        <taxon>Spermatophyta</taxon>
        <taxon>Magnoliopsida</taxon>
        <taxon>eudicotyledons</taxon>
        <taxon>Gunneridae</taxon>
        <taxon>Pentapetalae</taxon>
        <taxon>rosids</taxon>
        <taxon>malvids</taxon>
        <taxon>Brassicales</taxon>
        <taxon>Brassicaceae</taxon>
        <taxon>Camelineae</taxon>
        <taxon>Arabidopsis</taxon>
    </lineage>
</organism>
<evidence type="ECO:0000313" key="2">
    <source>
        <dbReference type="EMBL" id="EFH70207.1"/>
    </source>
</evidence>
<dbReference type="HOGENOM" id="CLU_1857990_0_0_1"/>
<evidence type="ECO:0000313" key="1">
    <source>
        <dbReference type="EMBL" id="EFH63162.1"/>
    </source>
</evidence>
<dbReference type="InterPro" id="IPR036914">
    <property type="entry name" value="MGS-like_dom_sf"/>
</dbReference>
<dbReference type="Proteomes" id="UP000008694">
    <property type="component" value="Unassembled WGS sequence"/>
</dbReference>
<dbReference type="EMBL" id="GL348714">
    <property type="protein sequence ID" value="EFH63162.1"/>
    <property type="molecule type" value="Genomic_DNA"/>
</dbReference>
<proteinExistence type="predicted"/>
<name>D7KMX1_ARALL</name>
<accession>D7KMX1</accession>
<reference evidence="2" key="1">
    <citation type="submission" date="2009-11" db="EMBL/GenBank/DDBJ databases">
        <authorList>
            <consortium name="US DOE Joint Genome Institute (JGI-PGF)"/>
            <person name="Ottilar R."/>
            <person name="Schmutz J."/>
            <person name="Salamov A."/>
            <person name="Cheng J.F."/>
            <person name="Lucas S."/>
            <person name="Pitluck S."/>
            <person name="Gundlach H."/>
            <person name="Guo Y."/>
            <person name="Haberer G."/>
            <person name="Nasrallah J."/>
            <person name="Mayer K.F.X."/>
            <person name="van de Peer Y."/>
            <person name="Weigel D."/>
            <person name="Grigoriev I.V."/>
        </authorList>
    </citation>
    <scope>NUCLEOTIDE SEQUENCE</scope>
</reference>
<reference evidence="3" key="3">
    <citation type="journal article" date="2011" name="Nat. Genet.">
        <title>The Arabidopsis lyrata genome sequence and the basis of rapid genome size change.</title>
        <authorList>
            <person name="Hu T.T."/>
            <person name="Pattyn P."/>
            <person name="Bakker E.G."/>
            <person name="Cao J."/>
            <person name="Cheng J.-F."/>
            <person name="Clark R.M."/>
            <person name="Fahlgren N."/>
            <person name="Fawcett J.A."/>
            <person name="Grimwood J."/>
            <person name="Gundlach H."/>
            <person name="Haberer G."/>
            <person name="Hollister J.D."/>
            <person name="Ossowski S."/>
            <person name="Ottilar R.P."/>
            <person name="Salamov A.A."/>
            <person name="Schneeberger K."/>
            <person name="Spannagl M."/>
            <person name="Wang X."/>
            <person name="Yang L."/>
            <person name="Nasrallah M.E."/>
            <person name="Bergelson J."/>
            <person name="Carrington J.C."/>
            <person name="Gaut B.S."/>
            <person name="Schmutz J."/>
            <person name="Mayer K.F.X."/>
            <person name="Van de Peer Y."/>
            <person name="Grigoriev I.V."/>
            <person name="Nordborg M."/>
            <person name="Weigel D."/>
            <person name="Guo Y.-L."/>
        </authorList>
    </citation>
    <scope>NUCLEOTIDE SEQUENCE [LARGE SCALE GENOMIC DNA]</scope>
    <source>
        <strain evidence="3">cv. MN47</strain>
    </source>
</reference>
<keyword evidence="3" id="KW-1185">Reference proteome</keyword>
<reference evidence="2" key="2">
    <citation type="submission" date="2010-06" db="EMBL/GenBank/DDBJ databases">
        <title>The basis of rapid genome size change in Arabidopsis.</title>
        <authorList>
            <consortium name="US DOE Joint Genome Institute (JGI-PGF)"/>
            <person name="Bakker E."/>
            <person name="Bergelson J."/>
            <person name="Cheng J.Fang."/>
            <person name="Clark R.M."/>
            <person name="Fawcett J."/>
            <person name="Gaut B."/>
            <person name="Grigoriev I."/>
            <person name="Gundlach H."/>
            <person name="Guo Y."/>
            <person name="Haberer G."/>
            <person name="Hollister J."/>
            <person name="Hu T.T."/>
            <person name="Mayer K.F.X."/>
            <person name="Nasrallah J."/>
            <person name="Nordborg M."/>
            <person name="Otillar R."/>
            <person name="Pattyn P."/>
            <person name="Schmutz J."/>
            <person name="Spannagl M."/>
            <person name="van de Peer Y."/>
            <person name="Wang X."/>
            <person name="Weigel D."/>
            <person name="Yang L."/>
        </authorList>
    </citation>
    <scope>NUCLEOTIDE SEQUENCE</scope>
</reference>
<dbReference type="EMBL" id="GL348713">
    <property type="protein sequence ID" value="EFH70207.1"/>
    <property type="molecule type" value="Genomic_DNA"/>
</dbReference>
<dbReference type="Gramene" id="Al_scaffold_0001_3807">
    <property type="protein sequence ID" value="Al_scaffold_0001_3807"/>
    <property type="gene ID" value="Al_scaffold_0001_3807"/>
</dbReference>
<dbReference type="SUPFAM" id="SSF52335">
    <property type="entry name" value="Methylglyoxal synthase-like"/>
    <property type="match status" value="1"/>
</dbReference>
<dbReference type="Gramene" id="Al_scaffold_0002_998">
    <property type="protein sequence ID" value="Al_scaffold_0002_998"/>
    <property type="gene ID" value="Al_scaffold_0002_998"/>
</dbReference>
<dbReference type="AlphaFoldDB" id="D7KMX1"/>
<sequence length="138" mass="15518">MVKTRSERLREASLTWNSSCLTPTVVHRSEGPNISTTSERGTQANSSLSLCRFGSTVETEVRFPNRRSMYIVAVRSMAESPTAEKNQPYSSGFLQFFFSCNFEIDFSWGTASVLENAGIYVTKVEKLTQFVEMASFFP</sequence>